<organism evidence="3 4">
    <name type="scientific">Aegilops tauschii subsp. strangulata</name>
    <name type="common">Goatgrass</name>
    <dbReference type="NCBI Taxonomy" id="200361"/>
    <lineage>
        <taxon>Eukaryota</taxon>
        <taxon>Viridiplantae</taxon>
        <taxon>Streptophyta</taxon>
        <taxon>Embryophyta</taxon>
        <taxon>Tracheophyta</taxon>
        <taxon>Spermatophyta</taxon>
        <taxon>Magnoliopsida</taxon>
        <taxon>Liliopsida</taxon>
        <taxon>Poales</taxon>
        <taxon>Poaceae</taxon>
        <taxon>BOP clade</taxon>
        <taxon>Pooideae</taxon>
        <taxon>Triticodae</taxon>
        <taxon>Triticeae</taxon>
        <taxon>Triticinae</taxon>
        <taxon>Aegilops</taxon>
    </lineage>
</organism>
<protein>
    <recommendedName>
        <fullName evidence="2">CCHC-type domain-containing protein</fullName>
    </recommendedName>
</protein>
<reference evidence="3" key="5">
    <citation type="journal article" date="2021" name="G3 (Bethesda)">
        <title>Aegilops tauschii genome assembly Aet v5.0 features greater sequence contiguity and improved annotation.</title>
        <authorList>
            <person name="Wang L."/>
            <person name="Zhu T."/>
            <person name="Rodriguez J.C."/>
            <person name="Deal K.R."/>
            <person name="Dubcovsky J."/>
            <person name="McGuire P.E."/>
            <person name="Lux T."/>
            <person name="Spannagl M."/>
            <person name="Mayer K.F.X."/>
            <person name="Baldrich P."/>
            <person name="Meyers B.C."/>
            <person name="Huo N."/>
            <person name="Gu Y.Q."/>
            <person name="Zhou H."/>
            <person name="Devos K.M."/>
            <person name="Bennetzen J.L."/>
            <person name="Unver T."/>
            <person name="Budak H."/>
            <person name="Gulick P.J."/>
            <person name="Galiba G."/>
            <person name="Kalapos B."/>
            <person name="Nelson D.R."/>
            <person name="Li P."/>
            <person name="You F.M."/>
            <person name="Luo M.C."/>
            <person name="Dvorak J."/>
        </authorList>
    </citation>
    <scope>NUCLEOTIDE SEQUENCE [LARGE SCALE GENOMIC DNA]</scope>
    <source>
        <strain evidence="3">cv. AL8/78</strain>
    </source>
</reference>
<evidence type="ECO:0000313" key="3">
    <source>
        <dbReference type="EnsemblPlants" id="AET6Gv20742800.1"/>
    </source>
</evidence>
<feature type="domain" description="CCHC-type" evidence="2">
    <location>
        <begin position="152"/>
        <end position="167"/>
    </location>
</feature>
<dbReference type="SUPFAM" id="SSF57756">
    <property type="entry name" value="Retrovirus zinc finger-like domains"/>
    <property type="match status" value="1"/>
</dbReference>
<dbReference type="PANTHER" id="PTHR47481:SF22">
    <property type="entry name" value="RETROTRANSPOSON GAG DOMAIN-CONTAINING PROTEIN"/>
    <property type="match status" value="1"/>
</dbReference>
<dbReference type="AlphaFoldDB" id="A0A453PIG6"/>
<dbReference type="InterPro" id="IPR001878">
    <property type="entry name" value="Znf_CCHC"/>
</dbReference>
<name>A0A453PIG6_AEGTS</name>
<keyword evidence="1" id="KW-0479">Metal-binding</keyword>
<dbReference type="STRING" id="200361.A0A453PIG6"/>
<reference evidence="4" key="1">
    <citation type="journal article" date="2014" name="Science">
        <title>Ancient hybridizations among the ancestral genomes of bread wheat.</title>
        <authorList>
            <consortium name="International Wheat Genome Sequencing Consortium,"/>
            <person name="Marcussen T."/>
            <person name="Sandve S.R."/>
            <person name="Heier L."/>
            <person name="Spannagl M."/>
            <person name="Pfeifer M."/>
            <person name="Jakobsen K.S."/>
            <person name="Wulff B.B."/>
            <person name="Steuernagel B."/>
            <person name="Mayer K.F."/>
            <person name="Olsen O.A."/>
        </authorList>
    </citation>
    <scope>NUCLEOTIDE SEQUENCE [LARGE SCALE GENOMIC DNA]</scope>
    <source>
        <strain evidence="4">cv. AL8/78</strain>
    </source>
</reference>
<dbReference type="InterPro" id="IPR036875">
    <property type="entry name" value="Znf_CCHC_sf"/>
</dbReference>
<proteinExistence type="predicted"/>
<dbReference type="GO" id="GO:0008270">
    <property type="term" value="F:zinc ion binding"/>
    <property type="evidence" value="ECO:0007669"/>
    <property type="project" value="UniProtKB-KW"/>
</dbReference>
<dbReference type="PANTHER" id="PTHR47481">
    <property type="match status" value="1"/>
</dbReference>
<dbReference type="Pfam" id="PF14223">
    <property type="entry name" value="Retrotran_gag_2"/>
    <property type="match status" value="1"/>
</dbReference>
<sequence>IYHVMDENSPKKIWEKLESQFMSKTATTKVYLKQKLYGMRMQEGSDLVEYMNAFNQVVTDLARLGATVDDEDRAILLLCSLPSSYDHLITTLTHGKETVKNEDITAALLSYDMRKKNAVEVSHGEGLLVKGEQWRKGYEAGKNKKKKKNIQCHKCKQWGHMRKDCPELNSG</sequence>
<reference evidence="3" key="4">
    <citation type="submission" date="2019-03" db="UniProtKB">
        <authorList>
            <consortium name="EnsemblPlants"/>
        </authorList>
    </citation>
    <scope>IDENTIFICATION</scope>
</reference>
<accession>A0A453PIG6</accession>
<keyword evidence="1" id="KW-0862">Zinc</keyword>
<dbReference type="EnsemblPlants" id="AET6Gv20742800.1">
    <property type="protein sequence ID" value="AET6Gv20742800.1"/>
    <property type="gene ID" value="AET6Gv20742800"/>
</dbReference>
<evidence type="ECO:0000259" key="2">
    <source>
        <dbReference type="PROSITE" id="PS50158"/>
    </source>
</evidence>
<dbReference type="Gramene" id="AET6Gv20742800.1">
    <property type="protein sequence ID" value="AET6Gv20742800.1"/>
    <property type="gene ID" value="AET6Gv20742800"/>
</dbReference>
<dbReference type="GO" id="GO:0003676">
    <property type="term" value="F:nucleic acid binding"/>
    <property type="evidence" value="ECO:0007669"/>
    <property type="project" value="InterPro"/>
</dbReference>
<reference evidence="3" key="3">
    <citation type="journal article" date="2017" name="Nature">
        <title>Genome sequence of the progenitor of the wheat D genome Aegilops tauschii.</title>
        <authorList>
            <person name="Luo M.C."/>
            <person name="Gu Y.Q."/>
            <person name="Puiu D."/>
            <person name="Wang H."/>
            <person name="Twardziok S.O."/>
            <person name="Deal K.R."/>
            <person name="Huo N."/>
            <person name="Zhu T."/>
            <person name="Wang L."/>
            <person name="Wang Y."/>
            <person name="McGuire P.E."/>
            <person name="Liu S."/>
            <person name="Long H."/>
            <person name="Ramasamy R.K."/>
            <person name="Rodriguez J.C."/>
            <person name="Van S.L."/>
            <person name="Yuan L."/>
            <person name="Wang Z."/>
            <person name="Xia Z."/>
            <person name="Xiao L."/>
            <person name="Anderson O.D."/>
            <person name="Ouyang S."/>
            <person name="Liang Y."/>
            <person name="Zimin A.V."/>
            <person name="Pertea G."/>
            <person name="Qi P."/>
            <person name="Bennetzen J.L."/>
            <person name="Dai X."/>
            <person name="Dawson M.W."/>
            <person name="Muller H.G."/>
            <person name="Kugler K."/>
            <person name="Rivarola-Duarte L."/>
            <person name="Spannagl M."/>
            <person name="Mayer K.F.X."/>
            <person name="Lu F.H."/>
            <person name="Bevan M.W."/>
            <person name="Leroy P."/>
            <person name="Li P."/>
            <person name="You F.M."/>
            <person name="Sun Q."/>
            <person name="Liu Z."/>
            <person name="Lyons E."/>
            <person name="Wicker T."/>
            <person name="Salzberg S.L."/>
            <person name="Devos K.M."/>
            <person name="Dvorak J."/>
        </authorList>
    </citation>
    <scope>NUCLEOTIDE SEQUENCE [LARGE SCALE GENOMIC DNA]</scope>
    <source>
        <strain evidence="3">cv. AL8/78</strain>
    </source>
</reference>
<keyword evidence="1" id="KW-0863">Zinc-finger</keyword>
<keyword evidence="4" id="KW-1185">Reference proteome</keyword>
<dbReference type="Pfam" id="PF00098">
    <property type="entry name" value="zf-CCHC"/>
    <property type="match status" value="1"/>
</dbReference>
<evidence type="ECO:0000256" key="1">
    <source>
        <dbReference type="PROSITE-ProRule" id="PRU00047"/>
    </source>
</evidence>
<evidence type="ECO:0000313" key="4">
    <source>
        <dbReference type="Proteomes" id="UP000015105"/>
    </source>
</evidence>
<reference evidence="4" key="2">
    <citation type="journal article" date="2017" name="Nat. Plants">
        <title>The Aegilops tauschii genome reveals multiple impacts of transposons.</title>
        <authorList>
            <person name="Zhao G."/>
            <person name="Zou C."/>
            <person name="Li K."/>
            <person name="Wang K."/>
            <person name="Li T."/>
            <person name="Gao L."/>
            <person name="Zhang X."/>
            <person name="Wang H."/>
            <person name="Yang Z."/>
            <person name="Liu X."/>
            <person name="Jiang W."/>
            <person name="Mao L."/>
            <person name="Kong X."/>
            <person name="Jiao Y."/>
            <person name="Jia J."/>
        </authorList>
    </citation>
    <scope>NUCLEOTIDE SEQUENCE [LARGE SCALE GENOMIC DNA]</scope>
    <source>
        <strain evidence="4">cv. AL8/78</strain>
    </source>
</reference>
<dbReference type="Gene3D" id="4.10.60.10">
    <property type="entry name" value="Zinc finger, CCHC-type"/>
    <property type="match status" value="1"/>
</dbReference>
<dbReference type="PROSITE" id="PS50158">
    <property type="entry name" value="ZF_CCHC"/>
    <property type="match status" value="1"/>
</dbReference>
<dbReference type="Proteomes" id="UP000015105">
    <property type="component" value="Chromosome 6D"/>
</dbReference>